<dbReference type="InterPro" id="IPR029044">
    <property type="entry name" value="Nucleotide-diphossugar_trans"/>
</dbReference>
<dbReference type="Gene3D" id="3.90.550.10">
    <property type="entry name" value="Spore Coat Polysaccharide Biosynthesis Protein SpsA, Chain A"/>
    <property type="match status" value="1"/>
</dbReference>
<dbReference type="Gene3D" id="3.40.50.2000">
    <property type="entry name" value="Glycogen Phosphorylase B"/>
    <property type="match status" value="1"/>
</dbReference>
<dbReference type="RefSeq" id="WP_272747352.1">
    <property type="nucleotide sequence ID" value="NZ_JAQQKX010000004.1"/>
</dbReference>
<protein>
    <submittedName>
        <fullName evidence="2">Glycosyltransferase</fullName>
        <ecNumber evidence="2">2.4.-.-</ecNumber>
    </submittedName>
</protein>
<organism evidence="2 3">
    <name type="scientific">Asticcacaulis aquaticus</name>
    <dbReference type="NCBI Taxonomy" id="2984212"/>
    <lineage>
        <taxon>Bacteria</taxon>
        <taxon>Pseudomonadati</taxon>
        <taxon>Pseudomonadota</taxon>
        <taxon>Alphaproteobacteria</taxon>
        <taxon>Caulobacterales</taxon>
        <taxon>Caulobacteraceae</taxon>
        <taxon>Asticcacaulis</taxon>
    </lineage>
</organism>
<dbReference type="SUPFAM" id="SSF53448">
    <property type="entry name" value="Nucleotide-diphospho-sugar transferases"/>
    <property type="match status" value="1"/>
</dbReference>
<keyword evidence="3" id="KW-1185">Reference proteome</keyword>
<evidence type="ECO:0000313" key="3">
    <source>
        <dbReference type="Proteomes" id="UP001214854"/>
    </source>
</evidence>
<keyword evidence="2" id="KW-0328">Glycosyltransferase</keyword>
<dbReference type="Proteomes" id="UP001214854">
    <property type="component" value="Unassembled WGS sequence"/>
</dbReference>
<dbReference type="InterPro" id="IPR001173">
    <property type="entry name" value="Glyco_trans_2-like"/>
</dbReference>
<gene>
    <name evidence="2" type="ORF">PQU92_06230</name>
</gene>
<dbReference type="SUPFAM" id="SSF53756">
    <property type="entry name" value="UDP-Glycosyltransferase/glycogen phosphorylase"/>
    <property type="match status" value="1"/>
</dbReference>
<name>A0ABT5HSP9_9CAUL</name>
<dbReference type="PANTHER" id="PTHR43179:SF7">
    <property type="entry name" value="RHAMNOSYLTRANSFERASE WBBL"/>
    <property type="match status" value="1"/>
</dbReference>
<keyword evidence="2" id="KW-0808">Transferase</keyword>
<dbReference type="Pfam" id="PF13692">
    <property type="entry name" value="Glyco_trans_1_4"/>
    <property type="match status" value="1"/>
</dbReference>
<dbReference type="GO" id="GO:0016757">
    <property type="term" value="F:glycosyltransferase activity"/>
    <property type="evidence" value="ECO:0007669"/>
    <property type="project" value="UniProtKB-KW"/>
</dbReference>
<reference evidence="2 3" key="1">
    <citation type="submission" date="2023-01" db="EMBL/GenBank/DDBJ databases">
        <title>Novel species of the genus Asticcacaulis isolated from rivers.</title>
        <authorList>
            <person name="Lu H."/>
        </authorList>
    </citation>
    <scope>NUCLEOTIDE SEQUENCE [LARGE SCALE GENOMIC DNA]</scope>
    <source>
        <strain evidence="2 3">BYS171W</strain>
    </source>
</reference>
<sequence>MLSVLKVDETWYLKKYPEAVQSMLSGIYKSAEEHFQKEGHQLDLDPNPAFSTRLYKQTSGWHQRIHRTDPLSDYLYNAGEFKGSINWIFDEAAFQHGNPAAFDAIYKKNLISGLYFYCKNEAILKTTRPHALFNAEYYREVANVPRDESALVHYLTIGQKEGLAPSVLFDRDFFRAGYGDIDKVAAPYNSLEHYFISEGIRHGQQSIPDFDPDFYLETYPEIKAGITGVMTAFQHFLLYGIAEGRRPNPFFDTTYYLENNPTAAQAMTTGRYLGAFEHFLEVGSKRGLKAHPPLRSRSVADVDAKTIFEKHAAINANLLVATKGVRFKPSSSPKISLIIPVYNHFNFTMQLLGRLSETLASTEKGEAEVIVVDNGSTDRTTELETLAPGIRYLRLSKPLGYTLACNEGAKIATGEVVLFLNNDIELGAGAIWSALEVLSDESVGATGGRIVQLSGALQEAGGLVWKDGSTLGFGRGENPDSGQFLIARDVDYVSGCFLAMRRALFEDLGGFSEDYAPGYYEEVDLCARIWDKGLRVVFDPRILLYHYEYASYSAGRPPSASTARIASKRKIFKEKNQDFIKRRAVPVFGKVTATAFARGSQRQKHILVIEDQEPHPRKGAGFNRSGDIVRGLRENGWSVTILARYEEVSPDPNWSDGGFTQVIREAHLPNGLDGWLKDNDQFIDAIWICRTHNFLSLAAPLQAWKEKKAGRRVIADTEAVASTRIMELRRIAGMDVESGELDKMVADEIGGATFADVIVAVNELDRDVLDGKLCDVAILGQSFVSTPTPKSFAERNGFLFVGAVNRASEPNYDSLMWFAQNVWPMVRSRLPDATLTVIANWNAGIEVPDFLRENGVTLLQNVADLVPYFDDARVFVAPTRFAGGIPHKVQNALAYGLPTVCSELLARQLGLNKPGSPLLYSDVSHPQKMADNCVEMHSSESLWVKCRAAAIDYIVENCNWSRYRATIADILSPPLTSTARDEENDQ</sequence>
<feature type="domain" description="Glycosyltransferase 2-like" evidence="1">
    <location>
        <begin position="336"/>
        <end position="508"/>
    </location>
</feature>
<proteinExistence type="predicted"/>
<dbReference type="EC" id="2.4.-.-" evidence="2"/>
<evidence type="ECO:0000259" key="1">
    <source>
        <dbReference type="Pfam" id="PF00535"/>
    </source>
</evidence>
<dbReference type="CDD" id="cd04186">
    <property type="entry name" value="GT_2_like_c"/>
    <property type="match status" value="1"/>
</dbReference>
<comment type="caution">
    <text evidence="2">The sequence shown here is derived from an EMBL/GenBank/DDBJ whole genome shotgun (WGS) entry which is preliminary data.</text>
</comment>
<evidence type="ECO:0000313" key="2">
    <source>
        <dbReference type="EMBL" id="MDC7682865.1"/>
    </source>
</evidence>
<dbReference type="PANTHER" id="PTHR43179">
    <property type="entry name" value="RHAMNOSYLTRANSFERASE WBBL"/>
    <property type="match status" value="1"/>
</dbReference>
<dbReference type="Pfam" id="PF00535">
    <property type="entry name" value="Glycos_transf_2"/>
    <property type="match status" value="1"/>
</dbReference>
<dbReference type="EMBL" id="JAQQKX010000004">
    <property type="protein sequence ID" value="MDC7682865.1"/>
    <property type="molecule type" value="Genomic_DNA"/>
</dbReference>
<accession>A0ABT5HSP9</accession>